<gene>
    <name evidence="2" type="ORF">GETHED_13930</name>
</gene>
<comment type="caution">
    <text evidence="2">The sequence shown here is derived from an EMBL/GenBank/DDBJ whole genome shotgun (WGS) entry which is preliminary data.</text>
</comment>
<protein>
    <submittedName>
        <fullName evidence="2">CoA transferase</fullName>
    </submittedName>
</protein>
<dbReference type="PANTHER" id="PTHR48207:SF3">
    <property type="entry name" value="SUCCINATE--HYDROXYMETHYLGLUTARATE COA-TRANSFERASE"/>
    <property type="match status" value="1"/>
</dbReference>
<proteinExistence type="predicted"/>
<keyword evidence="3" id="KW-1185">Reference proteome</keyword>
<dbReference type="RefSeq" id="WP_285607825.1">
    <property type="nucleotide sequence ID" value="NZ_BSDC01000001.1"/>
</dbReference>
<organism evidence="2 3">
    <name type="scientific">Geothrix edaphica</name>
    <dbReference type="NCBI Taxonomy" id="2927976"/>
    <lineage>
        <taxon>Bacteria</taxon>
        <taxon>Pseudomonadati</taxon>
        <taxon>Acidobacteriota</taxon>
        <taxon>Holophagae</taxon>
        <taxon>Holophagales</taxon>
        <taxon>Holophagaceae</taxon>
        <taxon>Geothrix</taxon>
    </lineage>
</organism>
<sequence>MSRKILDGIKVLDLTNVLSGPFTTLHLALLGAEVIKVENPKDGDLARKLGIVPELNKKLMGTSFLAQNCNKKSITLNTKSAEGKELFRKLVKDADVVVENFRPGVMDRLGIGYKSLAELNPRLIYCAISGFGQTGPDALKPAYDQIIQGLSGEMAVNGDERLSPLRTGFPVCDTVGGLNAAFAVMAALFHRERTGEGQAIDIALLDSIMPLMGWVAANLLIGGEQPVLMGNDNFTAAPSGTFRTQDGHINIAANKQEQWEAVCEVLEVPELKADPRFQERDTRKKNRKALTPLLEARLIQKPTGFWVMELNAKDVPSGEILGLEEALRQPQIAHRGVLQKVQAEGVGEIEVFGLTALFEKTPGSVDAPPPALGEHNAEVYGHLGLGTSDLAELKTKGVI</sequence>
<evidence type="ECO:0000313" key="3">
    <source>
        <dbReference type="Proteomes" id="UP001165044"/>
    </source>
</evidence>
<keyword evidence="1 2" id="KW-0808">Transferase</keyword>
<dbReference type="SUPFAM" id="SSF89796">
    <property type="entry name" value="CoA-transferase family III (CaiB/BaiF)"/>
    <property type="match status" value="1"/>
</dbReference>
<dbReference type="GO" id="GO:0016740">
    <property type="term" value="F:transferase activity"/>
    <property type="evidence" value="ECO:0007669"/>
    <property type="project" value="UniProtKB-KW"/>
</dbReference>
<dbReference type="Gene3D" id="3.30.1540.10">
    <property type="entry name" value="formyl-coa transferase, domain 3"/>
    <property type="match status" value="1"/>
</dbReference>
<dbReference type="PANTHER" id="PTHR48207">
    <property type="entry name" value="SUCCINATE--HYDROXYMETHYLGLUTARATE COA-TRANSFERASE"/>
    <property type="match status" value="1"/>
</dbReference>
<name>A0ABQ5PXC9_9BACT</name>
<dbReference type="Pfam" id="PF02515">
    <property type="entry name" value="CoA_transf_3"/>
    <property type="match status" value="1"/>
</dbReference>
<dbReference type="InterPro" id="IPR050483">
    <property type="entry name" value="CoA-transferase_III_domain"/>
</dbReference>
<dbReference type="EMBL" id="BSDC01000001">
    <property type="protein sequence ID" value="GLH67029.1"/>
    <property type="molecule type" value="Genomic_DNA"/>
</dbReference>
<evidence type="ECO:0000256" key="1">
    <source>
        <dbReference type="ARBA" id="ARBA00022679"/>
    </source>
</evidence>
<reference evidence="2" key="1">
    <citation type="journal article" date="2023" name="Antonie Van Leeuwenhoek">
        <title>Mesoterricola silvestris gen. nov., sp. nov., Mesoterricola sediminis sp. nov., Geothrix oryzae sp. nov., Geothrix edaphica sp. nov., Geothrix rubra sp. nov., and Geothrix limicola sp. nov., six novel members of Acidobacteriota isolated from soils.</title>
        <authorList>
            <person name="Itoh H."/>
            <person name="Sugisawa Y."/>
            <person name="Mise K."/>
            <person name="Xu Z."/>
            <person name="Kuniyasu M."/>
            <person name="Ushijima N."/>
            <person name="Kawano K."/>
            <person name="Kobayashi E."/>
            <person name="Shiratori Y."/>
            <person name="Masuda Y."/>
            <person name="Senoo K."/>
        </authorList>
    </citation>
    <scope>NUCLEOTIDE SEQUENCE</scope>
    <source>
        <strain evidence="2">Red802</strain>
    </source>
</reference>
<accession>A0ABQ5PXC9</accession>
<dbReference type="Gene3D" id="3.40.50.10540">
    <property type="entry name" value="Crotonobetainyl-coa:carnitine coa-transferase, domain 1"/>
    <property type="match status" value="1"/>
</dbReference>
<dbReference type="InterPro" id="IPR023606">
    <property type="entry name" value="CoA-Trfase_III_dom_1_sf"/>
</dbReference>
<dbReference type="Proteomes" id="UP001165044">
    <property type="component" value="Unassembled WGS sequence"/>
</dbReference>
<dbReference type="InterPro" id="IPR003673">
    <property type="entry name" value="CoA-Trfase_fam_III"/>
</dbReference>
<evidence type="ECO:0000313" key="2">
    <source>
        <dbReference type="EMBL" id="GLH67029.1"/>
    </source>
</evidence>
<dbReference type="InterPro" id="IPR044855">
    <property type="entry name" value="CoA-Trfase_III_dom3_sf"/>
</dbReference>